<dbReference type="Gene3D" id="1.10.260.40">
    <property type="entry name" value="lambda repressor-like DNA-binding domains"/>
    <property type="match status" value="1"/>
</dbReference>
<evidence type="ECO:0000313" key="6">
    <source>
        <dbReference type="Proteomes" id="UP000237662"/>
    </source>
</evidence>
<dbReference type="GO" id="GO:0000976">
    <property type="term" value="F:transcription cis-regulatory region binding"/>
    <property type="evidence" value="ECO:0007669"/>
    <property type="project" value="TreeGrafter"/>
</dbReference>
<dbReference type="InterPro" id="IPR000843">
    <property type="entry name" value="HTH_LacI"/>
</dbReference>
<feature type="domain" description="HTH lacI-type" evidence="4">
    <location>
        <begin position="6"/>
        <end position="60"/>
    </location>
</feature>
<dbReference type="RefSeq" id="WP_104418349.1">
    <property type="nucleotide sequence ID" value="NZ_PTJC01000005.1"/>
</dbReference>
<evidence type="ECO:0000256" key="2">
    <source>
        <dbReference type="ARBA" id="ARBA00023125"/>
    </source>
</evidence>
<dbReference type="EMBL" id="PTJC01000005">
    <property type="protein sequence ID" value="PPK87760.1"/>
    <property type="molecule type" value="Genomic_DNA"/>
</dbReference>
<organism evidence="5 6">
    <name type="scientific">Neolewinella xylanilytica</name>
    <dbReference type="NCBI Taxonomy" id="1514080"/>
    <lineage>
        <taxon>Bacteria</taxon>
        <taxon>Pseudomonadati</taxon>
        <taxon>Bacteroidota</taxon>
        <taxon>Saprospiria</taxon>
        <taxon>Saprospirales</taxon>
        <taxon>Lewinellaceae</taxon>
        <taxon>Neolewinella</taxon>
    </lineage>
</organism>
<name>A0A2S6I8D9_9BACT</name>
<reference evidence="5 6" key="1">
    <citation type="submission" date="2018-02" db="EMBL/GenBank/DDBJ databases">
        <title>Genomic Encyclopedia of Archaeal and Bacterial Type Strains, Phase II (KMG-II): from individual species to whole genera.</title>
        <authorList>
            <person name="Goeker M."/>
        </authorList>
    </citation>
    <scope>NUCLEOTIDE SEQUENCE [LARGE SCALE GENOMIC DNA]</scope>
    <source>
        <strain evidence="5 6">DSM 29526</strain>
    </source>
</reference>
<evidence type="ECO:0000256" key="1">
    <source>
        <dbReference type="ARBA" id="ARBA00023015"/>
    </source>
</evidence>
<dbReference type="Gene3D" id="3.40.50.2300">
    <property type="match status" value="2"/>
</dbReference>
<dbReference type="CDD" id="cd01392">
    <property type="entry name" value="HTH_LacI"/>
    <property type="match status" value="1"/>
</dbReference>
<dbReference type="InterPro" id="IPR028082">
    <property type="entry name" value="Peripla_BP_I"/>
</dbReference>
<proteinExistence type="predicted"/>
<dbReference type="OrthoDB" id="628703at2"/>
<dbReference type="PANTHER" id="PTHR30146:SF144">
    <property type="entry name" value="LACI-FAMILY TRANSCRIPTION REGULATOR"/>
    <property type="match status" value="1"/>
</dbReference>
<dbReference type="InterPro" id="IPR010982">
    <property type="entry name" value="Lambda_DNA-bd_dom_sf"/>
</dbReference>
<keyword evidence="1" id="KW-0805">Transcription regulation</keyword>
<keyword evidence="3" id="KW-0804">Transcription</keyword>
<dbReference type="SUPFAM" id="SSF53822">
    <property type="entry name" value="Periplasmic binding protein-like I"/>
    <property type="match status" value="1"/>
</dbReference>
<gene>
    <name evidence="5" type="ORF">CLV84_0711</name>
</gene>
<evidence type="ECO:0000259" key="4">
    <source>
        <dbReference type="PROSITE" id="PS50932"/>
    </source>
</evidence>
<dbReference type="Proteomes" id="UP000237662">
    <property type="component" value="Unassembled WGS sequence"/>
</dbReference>
<dbReference type="Pfam" id="PF00356">
    <property type="entry name" value="LacI"/>
    <property type="match status" value="1"/>
</dbReference>
<keyword evidence="2" id="KW-0238">DNA-binding</keyword>
<dbReference type="SMART" id="SM00354">
    <property type="entry name" value="HTH_LACI"/>
    <property type="match status" value="1"/>
</dbReference>
<protein>
    <submittedName>
        <fullName evidence="5">LacI family transcriptional regulator</fullName>
    </submittedName>
</protein>
<accession>A0A2S6I8D9</accession>
<sequence length="368" mass="42222">MQHKKPTLNDIARKANVSIGTVDRAMNDRGRIAPEVKEKILSIADEIGYKKNIYASLLASKNKVKRLAYLLPKKGMDGYWDLVLEGIQKAIDHKPIETFVLEAVYFDLHDPRDFLRAVRELKDLRVEVILTAPIFHKEWPTLMGELARLRIPYVIINTFPEKVDANYLSYIGPDSYNSGKLAGRLMNYHCSPGAKVLMMPLEKEYANARHMVEKKNGFQEFFRQRNPSVEVITSDFADFEDQQAINRYMARTIEENPDLAGIYVSASRTYLIARALELLDRKPILIGYDVLPENVGHLRNESIHYLISQNPKLMGYLGMKACQEYSIYNTVRDKKILIPMDIIVPENYQENKGSYVLVESELLSMTEG</sequence>
<dbReference type="Pfam" id="PF13407">
    <property type="entry name" value="Peripla_BP_4"/>
    <property type="match status" value="1"/>
</dbReference>
<dbReference type="PROSITE" id="PS50932">
    <property type="entry name" value="HTH_LACI_2"/>
    <property type="match status" value="1"/>
</dbReference>
<dbReference type="GO" id="GO:0003700">
    <property type="term" value="F:DNA-binding transcription factor activity"/>
    <property type="evidence" value="ECO:0007669"/>
    <property type="project" value="TreeGrafter"/>
</dbReference>
<dbReference type="InterPro" id="IPR025997">
    <property type="entry name" value="SBP_2_dom"/>
</dbReference>
<evidence type="ECO:0000256" key="3">
    <source>
        <dbReference type="ARBA" id="ARBA00023163"/>
    </source>
</evidence>
<dbReference type="SUPFAM" id="SSF47413">
    <property type="entry name" value="lambda repressor-like DNA-binding domains"/>
    <property type="match status" value="1"/>
</dbReference>
<dbReference type="PROSITE" id="PS00356">
    <property type="entry name" value="HTH_LACI_1"/>
    <property type="match status" value="1"/>
</dbReference>
<dbReference type="PANTHER" id="PTHR30146">
    <property type="entry name" value="LACI-RELATED TRANSCRIPTIONAL REPRESSOR"/>
    <property type="match status" value="1"/>
</dbReference>
<evidence type="ECO:0000313" key="5">
    <source>
        <dbReference type="EMBL" id="PPK87760.1"/>
    </source>
</evidence>
<comment type="caution">
    <text evidence="5">The sequence shown here is derived from an EMBL/GenBank/DDBJ whole genome shotgun (WGS) entry which is preliminary data.</text>
</comment>
<keyword evidence="6" id="KW-1185">Reference proteome</keyword>
<dbReference type="AlphaFoldDB" id="A0A2S6I8D9"/>